<feature type="transmembrane region" description="Helical" evidence="1">
    <location>
        <begin position="160"/>
        <end position="188"/>
    </location>
</feature>
<keyword evidence="1" id="KW-1133">Transmembrane helix</keyword>
<dbReference type="Proteomes" id="UP000199580">
    <property type="component" value="Unassembled WGS sequence"/>
</dbReference>
<dbReference type="OrthoDB" id="819664at2"/>
<feature type="transmembrane region" description="Helical" evidence="1">
    <location>
        <begin position="358"/>
        <end position="377"/>
    </location>
</feature>
<feature type="transmembrane region" description="Helical" evidence="1">
    <location>
        <begin position="109"/>
        <end position="125"/>
    </location>
</feature>
<keyword evidence="1" id="KW-0472">Membrane</keyword>
<keyword evidence="1" id="KW-0812">Transmembrane</keyword>
<feature type="transmembrane region" description="Helical" evidence="1">
    <location>
        <begin position="12"/>
        <end position="33"/>
    </location>
</feature>
<feature type="transmembrane region" description="Helical" evidence="1">
    <location>
        <begin position="384"/>
        <end position="402"/>
    </location>
</feature>
<feature type="transmembrane region" description="Helical" evidence="1">
    <location>
        <begin position="334"/>
        <end position="352"/>
    </location>
</feature>
<evidence type="ECO:0000313" key="2">
    <source>
        <dbReference type="EMBL" id="SDJ62952.1"/>
    </source>
</evidence>
<dbReference type="RefSeq" id="WP_091392869.1">
    <property type="nucleotide sequence ID" value="NZ_BKAI01000003.1"/>
</dbReference>
<feature type="transmembrane region" description="Helical" evidence="1">
    <location>
        <begin position="200"/>
        <end position="217"/>
    </location>
</feature>
<feature type="transmembrane region" description="Helical" evidence="1">
    <location>
        <begin position="53"/>
        <end position="74"/>
    </location>
</feature>
<dbReference type="EMBL" id="FNEZ01000002">
    <property type="protein sequence ID" value="SDJ62952.1"/>
    <property type="molecule type" value="Genomic_DNA"/>
</dbReference>
<gene>
    <name evidence="2" type="ORF">SAMN04487935_1255</name>
</gene>
<evidence type="ECO:0008006" key="4">
    <source>
        <dbReference type="Google" id="ProtNLM"/>
    </source>
</evidence>
<dbReference type="STRING" id="1128970.SAMN04487935_1255"/>
<feature type="transmembrane region" description="Helical" evidence="1">
    <location>
        <begin position="86"/>
        <end position="103"/>
    </location>
</feature>
<protein>
    <recommendedName>
        <fullName evidence="4">Dolichyl-phosphate-mannose-protein mannosyltransferase</fullName>
    </recommendedName>
</protein>
<accession>A0A1G8VA29</accession>
<feature type="transmembrane region" description="Helical" evidence="1">
    <location>
        <begin position="132"/>
        <end position="148"/>
    </location>
</feature>
<proteinExistence type="predicted"/>
<name>A0A1G8VA29_9FLAO</name>
<dbReference type="AlphaFoldDB" id="A0A1G8VA29"/>
<sequence length="408" mass="47413">MNNLLNRFPKQLSILFACLSVVYFVISLTYFIQRPASGDEPIFVNDLNMVINQGWIAAIANQISIPYTMLAYPFALFMETFRALQAANILVLIALFAYFLKIVKVENKAFYFYLVFYLATIRLFFSGINDPLFILGLVVFFIEIFYFLEKGKMNSETLAFSGLVIAFFTRALTIVYTPAILLSFFFLYRNGFRFSKNIRIPIVLAILFIGINMPSILKNHKLSYDNKKPPEGVAVNWTQRQYLAQMWVNEGKIKNMSHPSWEQTEAYVKEHGPGSLPDNMIAAVFHDPKMTMKEIVKDFSSSLFFGFRQLGLMILFPFYFIGIALFVRRKFSNSWYIPLVFVGMTFTFSVIIISFLELRWLCSAYIPVIFFFSYYSVKDKHANLILWCNYLVLCGLSLYGMYKVFLRF</sequence>
<evidence type="ECO:0000256" key="1">
    <source>
        <dbReference type="SAM" id="Phobius"/>
    </source>
</evidence>
<keyword evidence="3" id="KW-1185">Reference proteome</keyword>
<organism evidence="2 3">
    <name type="scientific">Flavobacterium noncentrifugens</name>
    <dbReference type="NCBI Taxonomy" id="1128970"/>
    <lineage>
        <taxon>Bacteria</taxon>
        <taxon>Pseudomonadati</taxon>
        <taxon>Bacteroidota</taxon>
        <taxon>Flavobacteriia</taxon>
        <taxon>Flavobacteriales</taxon>
        <taxon>Flavobacteriaceae</taxon>
        <taxon>Flavobacterium</taxon>
    </lineage>
</organism>
<evidence type="ECO:0000313" key="3">
    <source>
        <dbReference type="Proteomes" id="UP000199580"/>
    </source>
</evidence>
<feature type="transmembrane region" description="Helical" evidence="1">
    <location>
        <begin position="307"/>
        <end position="327"/>
    </location>
</feature>
<reference evidence="2 3" key="1">
    <citation type="submission" date="2016-10" db="EMBL/GenBank/DDBJ databases">
        <authorList>
            <person name="de Groot N.N."/>
        </authorList>
    </citation>
    <scope>NUCLEOTIDE SEQUENCE [LARGE SCALE GENOMIC DNA]</scope>
    <source>
        <strain evidence="2 3">CGMCC 1.10076</strain>
    </source>
</reference>